<dbReference type="GO" id="GO:0005737">
    <property type="term" value="C:cytoplasm"/>
    <property type="evidence" value="ECO:0007669"/>
    <property type="project" value="TreeGrafter"/>
</dbReference>
<keyword evidence="8" id="KW-1185">Reference proteome</keyword>
<dbReference type="GO" id="GO:0004623">
    <property type="term" value="F:phospholipase A2 activity"/>
    <property type="evidence" value="ECO:0007669"/>
    <property type="project" value="TreeGrafter"/>
</dbReference>
<keyword evidence="5" id="KW-0812">Transmembrane</keyword>
<organism evidence="7 8">
    <name type="scientific">Cyclopterus lumpus</name>
    <name type="common">Lumpsucker</name>
    <dbReference type="NCBI Taxonomy" id="8103"/>
    <lineage>
        <taxon>Eukaryota</taxon>
        <taxon>Metazoa</taxon>
        <taxon>Chordata</taxon>
        <taxon>Craniata</taxon>
        <taxon>Vertebrata</taxon>
        <taxon>Euteleostomi</taxon>
        <taxon>Actinopterygii</taxon>
        <taxon>Neopterygii</taxon>
        <taxon>Teleostei</taxon>
        <taxon>Neoteleostei</taxon>
        <taxon>Acanthomorphata</taxon>
        <taxon>Eupercaria</taxon>
        <taxon>Perciformes</taxon>
        <taxon>Cottioidei</taxon>
        <taxon>Cottales</taxon>
        <taxon>Cyclopteridae</taxon>
        <taxon>Cyclopterus</taxon>
    </lineage>
</organism>
<keyword evidence="3" id="KW-0378">Hydrolase</keyword>
<dbReference type="Ensembl" id="ENSCLMT00005029989.1">
    <property type="protein sequence ID" value="ENSCLMP00005028722.1"/>
    <property type="gene ID" value="ENSCLMG00005013994.1"/>
</dbReference>
<evidence type="ECO:0000256" key="1">
    <source>
        <dbReference type="ARBA" id="ARBA00007824"/>
    </source>
</evidence>
<comment type="similarity">
    <text evidence="1">Belongs to the H-rev107 family.</text>
</comment>
<dbReference type="InterPro" id="IPR051496">
    <property type="entry name" value="H-rev107_PLA/AT"/>
</dbReference>
<proteinExistence type="inferred from homology"/>
<dbReference type="Proteomes" id="UP000694565">
    <property type="component" value="Unplaced"/>
</dbReference>
<gene>
    <name evidence="7" type="primary">LOC117751725</name>
</gene>
<dbReference type="RefSeq" id="XP_034419595.1">
    <property type="nucleotide sequence ID" value="XM_034563704.1"/>
</dbReference>
<keyword evidence="2" id="KW-0808">Transferase</keyword>
<evidence type="ECO:0000256" key="2">
    <source>
        <dbReference type="ARBA" id="ARBA00022679"/>
    </source>
</evidence>
<evidence type="ECO:0000313" key="7">
    <source>
        <dbReference type="Ensembl" id="ENSCLMP00005028722.1"/>
    </source>
</evidence>
<dbReference type="PANTHER" id="PTHR13943">
    <property type="entry name" value="HRAS-LIKE SUPPRESSOR - RELATED"/>
    <property type="match status" value="1"/>
</dbReference>
<dbReference type="GO" id="GO:0070292">
    <property type="term" value="P:N-acylphosphatidylethanolamine metabolic process"/>
    <property type="evidence" value="ECO:0007669"/>
    <property type="project" value="TreeGrafter"/>
</dbReference>
<reference evidence="7" key="2">
    <citation type="submission" date="2025-09" db="UniProtKB">
        <authorList>
            <consortium name="Ensembl"/>
        </authorList>
    </citation>
    <scope>IDENTIFICATION</scope>
</reference>
<feature type="transmembrane region" description="Helical" evidence="5">
    <location>
        <begin position="140"/>
        <end position="162"/>
    </location>
</feature>
<reference evidence="7" key="1">
    <citation type="submission" date="2025-08" db="UniProtKB">
        <authorList>
            <consortium name="Ensembl"/>
        </authorList>
    </citation>
    <scope>IDENTIFICATION</scope>
</reference>
<dbReference type="OrthoDB" id="421951at2759"/>
<protein>
    <submittedName>
        <fullName evidence="7">Retinoic acid receptor responder 3</fullName>
    </submittedName>
</protein>
<keyword evidence="5" id="KW-0472">Membrane</keyword>
<keyword evidence="5" id="KW-1133">Transmembrane helix</keyword>
<evidence type="ECO:0000256" key="4">
    <source>
        <dbReference type="ARBA" id="ARBA00023098"/>
    </source>
</evidence>
<dbReference type="KEGG" id="clum:117751725"/>
<evidence type="ECO:0000313" key="8">
    <source>
        <dbReference type="Proteomes" id="UP000694565"/>
    </source>
</evidence>
<dbReference type="PROSITE" id="PS51934">
    <property type="entry name" value="LRAT"/>
    <property type="match status" value="1"/>
</dbReference>
<evidence type="ECO:0000256" key="5">
    <source>
        <dbReference type="SAM" id="Phobius"/>
    </source>
</evidence>
<evidence type="ECO:0000256" key="3">
    <source>
        <dbReference type="ARBA" id="ARBA00022801"/>
    </source>
</evidence>
<dbReference type="InterPro" id="IPR007053">
    <property type="entry name" value="LRAT_dom"/>
</dbReference>
<dbReference type="AlphaFoldDB" id="A0A8C2ZKJ0"/>
<accession>A0A8C2ZKJ0</accession>
<dbReference type="GO" id="GO:0016410">
    <property type="term" value="F:N-acyltransferase activity"/>
    <property type="evidence" value="ECO:0007669"/>
    <property type="project" value="TreeGrafter"/>
</dbReference>
<feature type="domain" description="LRAT" evidence="6">
    <location>
        <begin position="15"/>
        <end position="133"/>
    </location>
</feature>
<sequence>MAPTLSEDGAKPGDLIEIFRGQYQHWAVYIGGNEVVHLTTPNTDCDSCSSGNMLMALESCIAQVKRDKIWDVVCDDRFEINNLLDDKYEPRDRHVIVREACRMVDLEMKYSAFTWNCEHFVTVLRYGRPESRQVKNAVDVGAAVIVGVGIVAVGATLLAAFFNNDDSKKKQNKRYRRHK</sequence>
<dbReference type="PANTHER" id="PTHR13943:SF31">
    <property type="entry name" value="PHOSPHOLIPASE A AND ACYLTRANSFERASE 3"/>
    <property type="match status" value="1"/>
</dbReference>
<name>A0A8C2ZKJ0_CYCLU</name>
<dbReference type="Gene3D" id="3.90.1720.10">
    <property type="entry name" value="endopeptidase domain like (from Nostoc punctiforme)"/>
    <property type="match status" value="1"/>
</dbReference>
<dbReference type="GeneTree" id="ENSGT00940000162660"/>
<dbReference type="GeneID" id="117751725"/>
<dbReference type="Pfam" id="PF04970">
    <property type="entry name" value="LRAT"/>
    <property type="match status" value="1"/>
</dbReference>
<dbReference type="GO" id="GO:0008970">
    <property type="term" value="F:phospholipase A1 activity"/>
    <property type="evidence" value="ECO:0007669"/>
    <property type="project" value="TreeGrafter"/>
</dbReference>
<keyword evidence="4" id="KW-0443">Lipid metabolism</keyword>
<evidence type="ECO:0000259" key="6">
    <source>
        <dbReference type="PROSITE" id="PS51934"/>
    </source>
</evidence>